<gene>
    <name evidence="1" type="ORF">PCC6912_00620</name>
</gene>
<name>A0A433NR26_CHLFR</name>
<dbReference type="OrthoDB" id="515086at2"/>
<comment type="caution">
    <text evidence="1">The sequence shown here is derived from an EMBL/GenBank/DDBJ whole genome shotgun (WGS) entry which is preliminary data.</text>
</comment>
<keyword evidence="2" id="KW-1185">Reference proteome</keyword>
<evidence type="ECO:0000313" key="2">
    <source>
        <dbReference type="Proteomes" id="UP000268857"/>
    </source>
</evidence>
<protein>
    <submittedName>
        <fullName evidence="1">Uncharacterized protein</fullName>
    </submittedName>
</protein>
<reference evidence="1 2" key="1">
    <citation type="journal article" date="2019" name="Genome Biol. Evol.">
        <title>Day and night: Metabolic profiles and evolutionary relationships of six axenic non-marine cyanobacteria.</title>
        <authorList>
            <person name="Will S.E."/>
            <person name="Henke P."/>
            <person name="Boedeker C."/>
            <person name="Huang S."/>
            <person name="Brinkmann H."/>
            <person name="Rohde M."/>
            <person name="Jarek M."/>
            <person name="Friedl T."/>
            <person name="Seufert S."/>
            <person name="Schumacher M."/>
            <person name="Overmann J."/>
            <person name="Neumann-Schaal M."/>
            <person name="Petersen J."/>
        </authorList>
    </citation>
    <scope>NUCLEOTIDE SEQUENCE [LARGE SCALE GENOMIC DNA]</scope>
    <source>
        <strain evidence="1 2">PCC 6912</strain>
    </source>
</reference>
<dbReference type="EMBL" id="RSCJ01000001">
    <property type="protein sequence ID" value="RUR86619.1"/>
    <property type="molecule type" value="Genomic_DNA"/>
</dbReference>
<dbReference type="Proteomes" id="UP000268857">
    <property type="component" value="Unassembled WGS sequence"/>
</dbReference>
<evidence type="ECO:0000313" key="1">
    <source>
        <dbReference type="EMBL" id="RUR86619.1"/>
    </source>
</evidence>
<dbReference type="AlphaFoldDB" id="A0A433NR26"/>
<sequence length="151" mass="17630">MWEARVLKTTPRNWFTWNCDVVEDNLSIGSIEFSAWGEAGQFFISNSCYVAYRETPVSAIFFLEQNGERIAWAVKPNPFARMFEITYADTKYELKAESPFSREFVLQERELIIGAISPEHLFTRRAIADLPTTIPLPLRLFMIWLVLLRRC</sequence>
<accession>A0A433NR26</accession>
<organism evidence="1 2">
    <name type="scientific">Chlorogloeopsis fritschii PCC 6912</name>
    <dbReference type="NCBI Taxonomy" id="211165"/>
    <lineage>
        <taxon>Bacteria</taxon>
        <taxon>Bacillati</taxon>
        <taxon>Cyanobacteriota</taxon>
        <taxon>Cyanophyceae</taxon>
        <taxon>Nostocales</taxon>
        <taxon>Chlorogloeopsidaceae</taxon>
        <taxon>Chlorogloeopsis</taxon>
    </lineage>
</organism>
<proteinExistence type="predicted"/>